<keyword evidence="1" id="KW-0540">Nuclease</keyword>
<accession>A0ABU4JB96</accession>
<comment type="caution">
    <text evidence="5">The sequence shown here is derived from an EMBL/GenBank/DDBJ whole genome shotgun (WGS) entry which is preliminary data.</text>
</comment>
<protein>
    <submittedName>
        <fullName evidence="5">3'-5' exonuclease</fullName>
    </submittedName>
</protein>
<dbReference type="InterPro" id="IPR013520">
    <property type="entry name" value="Ribonucl_H"/>
</dbReference>
<gene>
    <name evidence="5" type="ORF">RIB56_19425</name>
</gene>
<keyword evidence="3 5" id="KW-0269">Exonuclease</keyword>
<evidence type="ECO:0000256" key="1">
    <source>
        <dbReference type="ARBA" id="ARBA00022722"/>
    </source>
</evidence>
<sequence length="393" mass="45911">MFDVKEGENMSLFQKMFQFLSKKEVKDHTNPIALNEGGKREAKEEPEKIQVIEEILTENIYEVQENPVDTVPQKAETHDELPKVITIEDIQPDSQRTYTCEQCGVTIQWYHRRHCVCKGCYIKEEEKLIPFVLNFYTGMHDYQKTSLVEQKRTVLPSILEAFEVLDGSFIRWKPYGYLTTYIKENIYHDKGLLEKWHGDEKKKVDKEMKTELKLLRPNRKPYREYIAFDLETTGLYPDKEAEIIEIAAVKVIDGFMVDTFQTLVKPNKSIPQKITKITGITNEDVKESPAVEEALPLFYKFVGHLPLVAHNTPFDKSFLDAYSPVPPKNKTDDTLAIARRKLKKEKREGDIYSFKLEEVASYFGYNIKNAHRAFDDVLAVQHIYEELRDYESF</sequence>
<proteinExistence type="predicted"/>
<dbReference type="InterPro" id="IPR012337">
    <property type="entry name" value="RNaseH-like_sf"/>
</dbReference>
<dbReference type="InterPro" id="IPR006054">
    <property type="entry name" value="DnaQ"/>
</dbReference>
<feature type="domain" description="Exonuclease" evidence="4">
    <location>
        <begin position="224"/>
        <end position="393"/>
    </location>
</feature>
<dbReference type="Proteomes" id="UP001284771">
    <property type="component" value="Unassembled WGS sequence"/>
</dbReference>
<name>A0ABU4JB96_9BACI</name>
<evidence type="ECO:0000313" key="6">
    <source>
        <dbReference type="Proteomes" id="UP001284771"/>
    </source>
</evidence>
<dbReference type="SMART" id="SM00479">
    <property type="entry name" value="EXOIII"/>
    <property type="match status" value="1"/>
</dbReference>
<dbReference type="NCBIfam" id="TIGR00573">
    <property type="entry name" value="dnaq"/>
    <property type="match status" value="1"/>
</dbReference>
<evidence type="ECO:0000259" key="4">
    <source>
        <dbReference type="SMART" id="SM00479"/>
    </source>
</evidence>
<dbReference type="RefSeq" id="WP_318757842.1">
    <property type="nucleotide sequence ID" value="NZ_JAWUZT010000090.1"/>
</dbReference>
<keyword evidence="6" id="KW-1185">Reference proteome</keyword>
<dbReference type="SUPFAM" id="SSF53098">
    <property type="entry name" value="Ribonuclease H-like"/>
    <property type="match status" value="1"/>
</dbReference>
<evidence type="ECO:0000313" key="5">
    <source>
        <dbReference type="EMBL" id="MDW8518283.1"/>
    </source>
</evidence>
<dbReference type="PANTHER" id="PTHR30231">
    <property type="entry name" value="DNA POLYMERASE III SUBUNIT EPSILON"/>
    <property type="match status" value="1"/>
</dbReference>
<evidence type="ECO:0000256" key="3">
    <source>
        <dbReference type="ARBA" id="ARBA00022839"/>
    </source>
</evidence>
<keyword evidence="2" id="KW-0378">Hydrolase</keyword>
<dbReference type="InterPro" id="IPR036397">
    <property type="entry name" value="RNaseH_sf"/>
</dbReference>
<dbReference type="Gene3D" id="3.30.420.10">
    <property type="entry name" value="Ribonuclease H-like superfamily/Ribonuclease H"/>
    <property type="match status" value="1"/>
</dbReference>
<dbReference type="GO" id="GO:0004527">
    <property type="term" value="F:exonuclease activity"/>
    <property type="evidence" value="ECO:0007669"/>
    <property type="project" value="UniProtKB-KW"/>
</dbReference>
<evidence type="ECO:0000256" key="2">
    <source>
        <dbReference type="ARBA" id="ARBA00022801"/>
    </source>
</evidence>
<dbReference type="CDD" id="cd06127">
    <property type="entry name" value="DEDDh"/>
    <property type="match status" value="1"/>
</dbReference>
<organism evidence="5 6">
    <name type="scientific">Priestia flexa</name>
    <dbReference type="NCBI Taxonomy" id="86664"/>
    <lineage>
        <taxon>Bacteria</taxon>
        <taxon>Bacillati</taxon>
        <taxon>Bacillota</taxon>
        <taxon>Bacilli</taxon>
        <taxon>Bacillales</taxon>
        <taxon>Bacillaceae</taxon>
        <taxon>Priestia</taxon>
    </lineage>
</organism>
<dbReference type="EMBL" id="JAWUZT010000090">
    <property type="protein sequence ID" value="MDW8518283.1"/>
    <property type="molecule type" value="Genomic_DNA"/>
</dbReference>
<reference evidence="6" key="1">
    <citation type="submission" date="2023-07" db="EMBL/GenBank/DDBJ databases">
        <title>Draft genomic sequences of Priestia flexa CCM isolated from the soil of an abandoned mine contaminated by free cyanide in the high Andean zone of Tacna, Peru.</title>
        <authorList>
            <person name="Caceda Quiroz C.J."/>
            <person name="Maraza Chooque G.J."/>
            <person name="Fora Quispe G.L."/>
            <person name="Carpio Mamani M."/>
        </authorList>
    </citation>
    <scope>NUCLEOTIDE SEQUENCE [LARGE SCALE GENOMIC DNA]</scope>
    <source>
        <strain evidence="6">CCM</strain>
    </source>
</reference>
<dbReference type="Pfam" id="PF00929">
    <property type="entry name" value="RNase_T"/>
    <property type="match status" value="1"/>
</dbReference>
<dbReference type="PANTHER" id="PTHR30231:SF4">
    <property type="entry name" value="PROTEIN NEN2"/>
    <property type="match status" value="1"/>
</dbReference>